<dbReference type="InterPro" id="IPR003607">
    <property type="entry name" value="HD/PDEase_dom"/>
</dbReference>
<dbReference type="GeneID" id="9800320"/>
<gene>
    <name evidence="4" type="ORF">GCK72_006051</name>
</gene>
<dbReference type="Pfam" id="PF01966">
    <property type="entry name" value="HD"/>
    <property type="match status" value="1"/>
</dbReference>
<organism evidence="4 5">
    <name type="scientific">Caenorhabditis remanei</name>
    <name type="common">Caenorhabditis vulgaris</name>
    <dbReference type="NCBI Taxonomy" id="31234"/>
    <lineage>
        <taxon>Eukaryota</taxon>
        <taxon>Metazoa</taxon>
        <taxon>Ecdysozoa</taxon>
        <taxon>Nematoda</taxon>
        <taxon>Chromadorea</taxon>
        <taxon>Rhabditida</taxon>
        <taxon>Rhabditina</taxon>
        <taxon>Rhabditomorpha</taxon>
        <taxon>Rhabditoidea</taxon>
        <taxon>Rhabditidae</taxon>
        <taxon>Peloderinae</taxon>
        <taxon>Caenorhabditis</taxon>
    </lineage>
</organism>
<feature type="compositionally biased region" description="Basic residues" evidence="2">
    <location>
        <begin position="576"/>
        <end position="586"/>
    </location>
</feature>
<protein>
    <recommendedName>
        <fullName evidence="3">HD/PDEase domain-containing protein</fullName>
    </recommendedName>
</protein>
<sequence length="586" mass="66560">MRWHQPIEPVRRKFNSVSLDESQELPPTTMNWTNQAPKHIINDNVYGTVRVPSPIDKILDTVEFQRLRSLKQTGLVYRVYPNCEHSRFVHSLGTFSLAYNLVDKLRHNQPSLNITPADHTCVSVAALLHDVGHGPFSHLFDGEFAKRCGSSFKHEDMSIRCIRRIMMNDDIKSSFESILGTGETYEQNVQFITELISAKPFDFKDYESFKALSDSEREEAVEKEWSSLVSGRGPEKSFLYDIVSNSDNGHDVDKMDYLLRDSKASGVAITFSEASLYRLLDHVRVVIDPNSGLKRIGYSMKCVGEIKSIGDSRQELHSKVYQHKAVRFIETLMVDALYKAGDLLKYRGTNGRLFSLSEVTEDVEAYMQTSDFVEQEILNSSSSDPRMIEAQQCLLKIQRREIGCKVGCFEMSPKNATQVDGIANNEIGATEVVKKVEERMKQILKTTDEAEGLEGKLENIQFRVMHSVLGRGLDEKTHPVERQIFYDGKPKDNDGQPMMGCYVDDDYIINNCPRMATKWEIFVMGDRSLKDECNAGFIEHIKNALREAGEAEKFLTPRKRSPPQDENPDPSCSVAAKRRLFSSHAP</sequence>
<dbReference type="KEGG" id="crq:GCK72_006051"/>
<dbReference type="Proteomes" id="UP000483820">
    <property type="component" value="Chromosome II"/>
</dbReference>
<proteinExistence type="inferred from homology"/>
<dbReference type="RefSeq" id="XP_003108937.2">
    <property type="nucleotide sequence ID" value="XM_003108889.2"/>
</dbReference>
<evidence type="ECO:0000256" key="2">
    <source>
        <dbReference type="SAM" id="MobiDB-lite"/>
    </source>
</evidence>
<dbReference type="Gene3D" id="1.10.3210.10">
    <property type="entry name" value="Hypothetical protein af1432"/>
    <property type="match status" value="1"/>
</dbReference>
<dbReference type="GO" id="GO:0008832">
    <property type="term" value="F:dGTPase activity"/>
    <property type="evidence" value="ECO:0007669"/>
    <property type="project" value="TreeGrafter"/>
</dbReference>
<feature type="region of interest" description="Disordered" evidence="2">
    <location>
        <begin position="552"/>
        <end position="586"/>
    </location>
</feature>
<evidence type="ECO:0000256" key="1">
    <source>
        <dbReference type="ARBA" id="ARBA00005776"/>
    </source>
</evidence>
<dbReference type="PANTHER" id="PTHR11373:SF4">
    <property type="entry name" value="DEOXYNUCLEOSIDE TRIPHOSPHATE TRIPHOSPHOHYDROLASE SAMHD1"/>
    <property type="match status" value="1"/>
</dbReference>
<evidence type="ECO:0000259" key="3">
    <source>
        <dbReference type="SMART" id="SM00471"/>
    </source>
</evidence>
<comment type="caution">
    <text evidence="4">The sequence shown here is derived from an EMBL/GenBank/DDBJ whole genome shotgun (WGS) entry which is preliminary data.</text>
</comment>
<dbReference type="AlphaFoldDB" id="A0A6A5HFA6"/>
<evidence type="ECO:0000313" key="5">
    <source>
        <dbReference type="Proteomes" id="UP000483820"/>
    </source>
</evidence>
<dbReference type="InterPro" id="IPR006674">
    <property type="entry name" value="HD_domain"/>
</dbReference>
<reference evidence="4 5" key="1">
    <citation type="submission" date="2019-12" db="EMBL/GenBank/DDBJ databases">
        <title>Chromosome-level assembly of the Caenorhabditis remanei genome.</title>
        <authorList>
            <person name="Teterina A.A."/>
            <person name="Willis J.H."/>
            <person name="Phillips P.C."/>
        </authorList>
    </citation>
    <scope>NUCLEOTIDE SEQUENCE [LARGE SCALE GENOMIC DNA]</scope>
    <source>
        <strain evidence="4 5">PX506</strain>
        <tissue evidence="4">Whole organism</tissue>
    </source>
</reference>
<dbReference type="SMART" id="SM00471">
    <property type="entry name" value="HDc"/>
    <property type="match status" value="1"/>
</dbReference>
<dbReference type="GO" id="GO:0006203">
    <property type="term" value="P:dGTP catabolic process"/>
    <property type="evidence" value="ECO:0007669"/>
    <property type="project" value="TreeGrafter"/>
</dbReference>
<dbReference type="PANTHER" id="PTHR11373">
    <property type="entry name" value="DEOXYNUCLEOSIDE TRIPHOSPHATE TRIPHOSPHOHYDROLASE"/>
    <property type="match status" value="1"/>
</dbReference>
<dbReference type="FunFam" id="1.10.3210.10:FF:000039">
    <property type="entry name" value="Protein CBG02420"/>
    <property type="match status" value="1"/>
</dbReference>
<dbReference type="CTD" id="9800320"/>
<comment type="similarity">
    <text evidence="1">Belongs to the SAMHD1 family.</text>
</comment>
<dbReference type="EMBL" id="WUAV01000002">
    <property type="protein sequence ID" value="KAF1766095.1"/>
    <property type="molecule type" value="Genomic_DNA"/>
</dbReference>
<accession>A0A6A5HFA6</accession>
<evidence type="ECO:0000313" key="4">
    <source>
        <dbReference type="EMBL" id="KAF1766095.1"/>
    </source>
</evidence>
<name>A0A6A5HFA6_CAERE</name>
<dbReference type="GO" id="GO:0005634">
    <property type="term" value="C:nucleus"/>
    <property type="evidence" value="ECO:0007669"/>
    <property type="project" value="TreeGrafter"/>
</dbReference>
<feature type="domain" description="HD/PDEase" evidence="3">
    <location>
        <begin position="83"/>
        <end position="267"/>
    </location>
</feature>
<dbReference type="SUPFAM" id="SSF109604">
    <property type="entry name" value="HD-domain/PDEase-like"/>
    <property type="match status" value="1"/>
</dbReference>
<dbReference type="CDD" id="cd00077">
    <property type="entry name" value="HDc"/>
    <property type="match status" value="1"/>
</dbReference>
<dbReference type="InterPro" id="IPR050135">
    <property type="entry name" value="dGTPase-like"/>
</dbReference>